<keyword evidence="8" id="KW-1185">Reference proteome</keyword>
<dbReference type="InterPro" id="IPR004923">
    <property type="entry name" value="FTR1/Fip1/EfeU"/>
</dbReference>
<feature type="transmembrane region" description="Helical" evidence="6">
    <location>
        <begin position="120"/>
        <end position="141"/>
    </location>
</feature>
<feature type="transmembrane region" description="Helical" evidence="6">
    <location>
        <begin position="6"/>
        <end position="29"/>
    </location>
</feature>
<reference evidence="7 8" key="1">
    <citation type="submission" date="2024-10" db="EMBL/GenBank/DDBJ databases">
        <authorList>
            <person name="Ratan Roy A."/>
            <person name="Morales Sandoval P.H."/>
            <person name="De Los Santos Villalobos S."/>
            <person name="Chakraborty S."/>
            <person name="Mukherjee J."/>
        </authorList>
    </citation>
    <scope>NUCLEOTIDE SEQUENCE [LARGE SCALE GENOMIC DNA]</scope>
    <source>
        <strain evidence="7 8">S1</strain>
    </source>
</reference>
<feature type="transmembrane region" description="Helical" evidence="6">
    <location>
        <begin position="190"/>
        <end position="209"/>
    </location>
</feature>
<evidence type="ECO:0000313" key="8">
    <source>
        <dbReference type="Proteomes" id="UP001600165"/>
    </source>
</evidence>
<proteinExistence type="inferred from homology"/>
<name>A0ABW6II94_9CYAN</name>
<feature type="transmembrane region" description="Helical" evidence="6">
    <location>
        <begin position="41"/>
        <end position="62"/>
    </location>
</feature>
<dbReference type="Proteomes" id="UP001600165">
    <property type="component" value="Unassembled WGS sequence"/>
</dbReference>
<sequence length="308" mass="32673">MELTSALAPFVITLREGVEAALVVGIVLACLSKAKQTQLNVWVYGGVAAGLVGSLLIGLLLGLGIAQMRSLLPTLNYLIEPLLKSLLGAIAIIMLSWMLVWMTQQARSLKTAIQDDVQSALSGSSVAGVSIFSLVCVAVLREGFETVIFLFTSLQPGVEPIVGAGVGLLAAVAVGLALFRWGLQIDIRQFFQVMGTLLLLIVAGLVVSACKNLDAVFAAISQLDVRISDLCFSRQSCVLGPLVWDASGILPDQQFPGILLKTLLGYRDHIYLVQLVAYAAFLGGVGRRYFRSLNGQPAGKTPEASASQ</sequence>
<feature type="transmembrane region" description="Helical" evidence="6">
    <location>
        <begin position="269"/>
        <end position="290"/>
    </location>
</feature>
<evidence type="ECO:0000256" key="4">
    <source>
        <dbReference type="ARBA" id="ARBA00022989"/>
    </source>
</evidence>
<evidence type="ECO:0000256" key="1">
    <source>
        <dbReference type="ARBA" id="ARBA00004141"/>
    </source>
</evidence>
<dbReference type="Pfam" id="PF03239">
    <property type="entry name" value="FTR1"/>
    <property type="match status" value="1"/>
</dbReference>
<keyword evidence="4 6" id="KW-1133">Transmembrane helix</keyword>
<dbReference type="PANTHER" id="PTHR31632">
    <property type="entry name" value="IRON TRANSPORTER FTH1"/>
    <property type="match status" value="1"/>
</dbReference>
<comment type="subcellular location">
    <subcellularLocation>
        <location evidence="1">Membrane</location>
        <topology evidence="1">Multi-pass membrane protein</topology>
    </subcellularLocation>
</comment>
<keyword evidence="3 6" id="KW-0812">Transmembrane</keyword>
<evidence type="ECO:0000256" key="3">
    <source>
        <dbReference type="ARBA" id="ARBA00022692"/>
    </source>
</evidence>
<evidence type="ECO:0000256" key="5">
    <source>
        <dbReference type="ARBA" id="ARBA00023136"/>
    </source>
</evidence>
<accession>A0ABW6II94</accession>
<feature type="transmembrane region" description="Helical" evidence="6">
    <location>
        <begin position="82"/>
        <end position="100"/>
    </location>
</feature>
<protein>
    <submittedName>
        <fullName evidence="7">FTR1 family protein</fullName>
    </submittedName>
</protein>
<organism evidence="7 8">
    <name type="scientific">Almyronema epifaneia S1</name>
    <dbReference type="NCBI Taxonomy" id="2991925"/>
    <lineage>
        <taxon>Bacteria</taxon>
        <taxon>Bacillati</taxon>
        <taxon>Cyanobacteriota</taxon>
        <taxon>Cyanophyceae</taxon>
        <taxon>Nodosilineales</taxon>
        <taxon>Nodosilineaceae</taxon>
        <taxon>Almyronema</taxon>
        <taxon>Almyronema epifaneia</taxon>
    </lineage>
</organism>
<comment type="similarity">
    <text evidence="2">Belongs to the oxidase-dependent Fe transporter (OFeT) (TC 9.A.10.1) family.</text>
</comment>
<evidence type="ECO:0000256" key="2">
    <source>
        <dbReference type="ARBA" id="ARBA00008333"/>
    </source>
</evidence>
<feature type="transmembrane region" description="Helical" evidence="6">
    <location>
        <begin position="161"/>
        <end position="183"/>
    </location>
</feature>
<gene>
    <name evidence="7" type="ORF">ACFVKH_16735</name>
</gene>
<evidence type="ECO:0000256" key="6">
    <source>
        <dbReference type="SAM" id="Phobius"/>
    </source>
</evidence>
<dbReference type="EMBL" id="JBHZOL010000095">
    <property type="protein sequence ID" value="MFE4107933.1"/>
    <property type="molecule type" value="Genomic_DNA"/>
</dbReference>
<evidence type="ECO:0000313" key="7">
    <source>
        <dbReference type="EMBL" id="MFE4107933.1"/>
    </source>
</evidence>
<dbReference type="PANTHER" id="PTHR31632:SF2">
    <property type="entry name" value="PLASMA MEMBRANE IRON PERMEASE"/>
    <property type="match status" value="1"/>
</dbReference>
<comment type="caution">
    <text evidence="7">The sequence shown here is derived from an EMBL/GenBank/DDBJ whole genome shotgun (WGS) entry which is preliminary data.</text>
</comment>
<keyword evidence="5 6" id="KW-0472">Membrane</keyword>